<evidence type="ECO:0008006" key="3">
    <source>
        <dbReference type="Google" id="ProtNLM"/>
    </source>
</evidence>
<accession>A0AAD8ST92</accession>
<evidence type="ECO:0000313" key="2">
    <source>
        <dbReference type="Proteomes" id="UP001231189"/>
    </source>
</evidence>
<dbReference type="Proteomes" id="UP001231189">
    <property type="component" value="Unassembled WGS sequence"/>
</dbReference>
<keyword evidence="2" id="KW-1185">Reference proteome</keyword>
<comment type="caution">
    <text evidence="1">The sequence shown here is derived from an EMBL/GenBank/DDBJ whole genome shotgun (WGS) entry which is preliminary data.</text>
</comment>
<gene>
    <name evidence="1" type="ORF">QYE76_051518</name>
</gene>
<proteinExistence type="predicted"/>
<organism evidence="1 2">
    <name type="scientific">Lolium multiflorum</name>
    <name type="common">Italian ryegrass</name>
    <name type="synonym">Lolium perenne subsp. multiflorum</name>
    <dbReference type="NCBI Taxonomy" id="4521"/>
    <lineage>
        <taxon>Eukaryota</taxon>
        <taxon>Viridiplantae</taxon>
        <taxon>Streptophyta</taxon>
        <taxon>Embryophyta</taxon>
        <taxon>Tracheophyta</taxon>
        <taxon>Spermatophyta</taxon>
        <taxon>Magnoliopsida</taxon>
        <taxon>Liliopsida</taxon>
        <taxon>Poales</taxon>
        <taxon>Poaceae</taxon>
        <taxon>BOP clade</taxon>
        <taxon>Pooideae</taxon>
        <taxon>Poodae</taxon>
        <taxon>Poeae</taxon>
        <taxon>Poeae Chloroplast Group 2 (Poeae type)</taxon>
        <taxon>Loliodinae</taxon>
        <taxon>Loliinae</taxon>
        <taxon>Lolium</taxon>
    </lineage>
</organism>
<dbReference type="EMBL" id="JAUUTY010000003">
    <property type="protein sequence ID" value="KAK1663359.1"/>
    <property type="molecule type" value="Genomic_DNA"/>
</dbReference>
<reference evidence="1" key="1">
    <citation type="submission" date="2023-07" db="EMBL/GenBank/DDBJ databases">
        <title>A chromosome-level genome assembly of Lolium multiflorum.</title>
        <authorList>
            <person name="Chen Y."/>
            <person name="Copetti D."/>
            <person name="Kolliker R."/>
            <person name="Studer B."/>
        </authorList>
    </citation>
    <scope>NUCLEOTIDE SEQUENCE</scope>
    <source>
        <strain evidence="1">02402/16</strain>
        <tissue evidence="1">Leaf</tissue>
    </source>
</reference>
<evidence type="ECO:0000313" key="1">
    <source>
        <dbReference type="EMBL" id="KAK1663359.1"/>
    </source>
</evidence>
<dbReference type="AlphaFoldDB" id="A0AAD8ST92"/>
<dbReference type="PANTHER" id="PTHR31635">
    <property type="entry name" value="REVERSE TRANSCRIPTASE DOMAIN-CONTAINING PROTEIN-RELATED"/>
    <property type="match status" value="1"/>
</dbReference>
<protein>
    <recommendedName>
        <fullName evidence="3">Reverse transcriptase domain-containing protein</fullName>
    </recommendedName>
</protein>
<sequence length="255" mass="28931">MEAFTESYQELLGRVLNREHGMDLDELNLPTHNLNELEALFSEEEVWQVVKELSLDRAPGPDGFFGYKVWPVIKGDIIAALLKLAIGDERRFEKLNRALITLIPKKQDAFVIGNFWLISLVHSFSKLFSKIIPNRLRPRLGELGLAGISPYKGSQLIYADDVVLFISAEENEMIAVREILGLFGDASDLKVNCMKTTVTLICGVEEDNEKVRVNMQCDIAEFLIKYLGMQLALRPLTKAEWKSVLDYVVHCLSSW</sequence>
<name>A0AAD8ST92_LOLMU</name>
<dbReference type="PANTHER" id="PTHR31635:SF196">
    <property type="entry name" value="REVERSE TRANSCRIPTASE DOMAIN-CONTAINING PROTEIN-RELATED"/>
    <property type="match status" value="1"/>
</dbReference>